<feature type="transmembrane region" description="Helical" evidence="2">
    <location>
        <begin position="55"/>
        <end position="73"/>
    </location>
</feature>
<dbReference type="InterPro" id="IPR043128">
    <property type="entry name" value="Rev_trsase/Diguanyl_cyclase"/>
</dbReference>
<keyword evidence="2" id="KW-1133">Transmembrane helix</keyword>
<evidence type="ECO:0000256" key="2">
    <source>
        <dbReference type="SAM" id="Phobius"/>
    </source>
</evidence>
<accession>A0A432V8B8</accession>
<dbReference type="RefSeq" id="WP_128626284.1">
    <property type="nucleotide sequence ID" value="NZ_RKST01000006.1"/>
</dbReference>
<feature type="transmembrane region" description="Helical" evidence="2">
    <location>
        <begin position="80"/>
        <end position="101"/>
    </location>
</feature>
<dbReference type="OrthoDB" id="9812260at2"/>
<dbReference type="AlphaFoldDB" id="A0A432V8B8"/>
<dbReference type="EC" id="2.7.7.65" evidence="1"/>
<dbReference type="PANTHER" id="PTHR45138:SF2">
    <property type="entry name" value="DIGUANYLATE CYCLASE VDCA"/>
    <property type="match status" value="1"/>
</dbReference>
<evidence type="ECO:0000256" key="1">
    <source>
        <dbReference type="ARBA" id="ARBA00012528"/>
    </source>
</evidence>
<dbReference type="PROSITE" id="PS50887">
    <property type="entry name" value="GGDEF"/>
    <property type="match status" value="1"/>
</dbReference>
<dbReference type="SMART" id="SM00267">
    <property type="entry name" value="GGDEF"/>
    <property type="match status" value="1"/>
</dbReference>
<evidence type="ECO:0000313" key="5">
    <source>
        <dbReference type="Proteomes" id="UP000281647"/>
    </source>
</evidence>
<feature type="domain" description="GGDEF" evidence="3">
    <location>
        <begin position="243"/>
        <end position="376"/>
    </location>
</feature>
<protein>
    <recommendedName>
        <fullName evidence="1">diguanylate cyclase</fullName>
        <ecNumber evidence="1">2.7.7.65</ecNumber>
    </recommendedName>
</protein>
<feature type="transmembrane region" description="Helical" evidence="2">
    <location>
        <begin position="107"/>
        <end position="128"/>
    </location>
</feature>
<organism evidence="4 5">
    <name type="scientific">Borborobacter arsenicus</name>
    <dbReference type="NCBI Taxonomy" id="1851146"/>
    <lineage>
        <taxon>Bacteria</taxon>
        <taxon>Pseudomonadati</taxon>
        <taxon>Pseudomonadota</taxon>
        <taxon>Alphaproteobacteria</taxon>
        <taxon>Hyphomicrobiales</taxon>
        <taxon>Phyllobacteriaceae</taxon>
        <taxon>Borborobacter</taxon>
    </lineage>
</organism>
<proteinExistence type="predicted"/>
<dbReference type="GO" id="GO:0005886">
    <property type="term" value="C:plasma membrane"/>
    <property type="evidence" value="ECO:0007669"/>
    <property type="project" value="TreeGrafter"/>
</dbReference>
<dbReference type="EMBL" id="RKST01000006">
    <property type="protein sequence ID" value="RUM98431.1"/>
    <property type="molecule type" value="Genomic_DNA"/>
</dbReference>
<feature type="transmembrane region" description="Helical" evidence="2">
    <location>
        <begin position="24"/>
        <end position="43"/>
    </location>
</feature>
<dbReference type="GO" id="GO:0052621">
    <property type="term" value="F:diguanylate cyclase activity"/>
    <property type="evidence" value="ECO:0007669"/>
    <property type="project" value="UniProtKB-EC"/>
</dbReference>
<dbReference type="NCBIfam" id="TIGR00254">
    <property type="entry name" value="GGDEF"/>
    <property type="match status" value="1"/>
</dbReference>
<keyword evidence="2" id="KW-0812">Transmembrane</keyword>
<evidence type="ECO:0000259" key="3">
    <source>
        <dbReference type="PROSITE" id="PS50887"/>
    </source>
</evidence>
<feature type="transmembrane region" description="Helical" evidence="2">
    <location>
        <begin position="140"/>
        <end position="158"/>
    </location>
</feature>
<dbReference type="SUPFAM" id="SSF55073">
    <property type="entry name" value="Nucleotide cyclase"/>
    <property type="match status" value="1"/>
</dbReference>
<keyword evidence="5" id="KW-1185">Reference proteome</keyword>
<comment type="caution">
    <text evidence="4">The sequence shown here is derived from an EMBL/GenBank/DDBJ whole genome shotgun (WGS) entry which is preliminary data.</text>
</comment>
<dbReference type="GO" id="GO:1902201">
    <property type="term" value="P:negative regulation of bacterial-type flagellum-dependent cell motility"/>
    <property type="evidence" value="ECO:0007669"/>
    <property type="project" value="TreeGrafter"/>
</dbReference>
<dbReference type="Gene3D" id="3.30.70.270">
    <property type="match status" value="1"/>
</dbReference>
<reference evidence="4 5" key="1">
    <citation type="submission" date="2018-11" db="EMBL/GenBank/DDBJ databases">
        <title>Pseudaminobacter arsenicus sp. nov., an arsenic-resistant bacterium isolated from arsenic-rich aquifers.</title>
        <authorList>
            <person name="Mu Y."/>
        </authorList>
    </citation>
    <scope>NUCLEOTIDE SEQUENCE [LARGE SCALE GENOMIC DNA]</scope>
    <source>
        <strain evidence="4 5">CB3</strain>
    </source>
</reference>
<dbReference type="InterPro" id="IPR000160">
    <property type="entry name" value="GGDEF_dom"/>
</dbReference>
<dbReference type="GO" id="GO:0043709">
    <property type="term" value="P:cell adhesion involved in single-species biofilm formation"/>
    <property type="evidence" value="ECO:0007669"/>
    <property type="project" value="TreeGrafter"/>
</dbReference>
<dbReference type="CDD" id="cd01949">
    <property type="entry name" value="GGDEF"/>
    <property type="match status" value="1"/>
</dbReference>
<keyword evidence="2" id="KW-0472">Membrane</keyword>
<dbReference type="Pfam" id="PF00990">
    <property type="entry name" value="GGDEF"/>
    <property type="match status" value="1"/>
</dbReference>
<sequence length="388" mass="41555">MPMLSAILAMAFFVLWTYQRQRKYILILCLSYLAVGGGFLLHYVTLPIGLLGTKFLANSLFAVAVLGLSTAMIARQGRQVPWPVLGGLVLVGMAALSWFMFVDPSLIKRLFAVNFTFAAVAFVVAAELRASVRNQLADRALMVVAILGGFNFLIRPIITVWLDGSYDESYSDFYTSASWVFLNFSAVLFSVLITLCLVTGIAMDVFEELQTESHTDPLSGLLNRRGFEGEALLCLDQSVRKGLPVALVLADLDHFKAINDTYGHSVGDRVISAFGAHLRAAGGKGAVVARIGGEEFAVVLPAVDLATARLFAEGVRASFSRDGILGLSANPGRVTASFGVAALGMGEDLAGLICRADDALYKAKKGGRDSVCLAHQHVNGRSASALRP</sequence>
<gene>
    <name evidence="4" type="ORF">EET67_07290</name>
</gene>
<dbReference type="Proteomes" id="UP000281647">
    <property type="component" value="Unassembled WGS sequence"/>
</dbReference>
<evidence type="ECO:0000313" key="4">
    <source>
        <dbReference type="EMBL" id="RUM98431.1"/>
    </source>
</evidence>
<dbReference type="InterPro" id="IPR050469">
    <property type="entry name" value="Diguanylate_Cyclase"/>
</dbReference>
<dbReference type="InterPro" id="IPR029787">
    <property type="entry name" value="Nucleotide_cyclase"/>
</dbReference>
<dbReference type="FunFam" id="3.30.70.270:FF:000001">
    <property type="entry name" value="Diguanylate cyclase domain protein"/>
    <property type="match status" value="1"/>
</dbReference>
<dbReference type="PANTHER" id="PTHR45138">
    <property type="entry name" value="REGULATORY COMPONENTS OF SENSORY TRANSDUCTION SYSTEM"/>
    <property type="match status" value="1"/>
</dbReference>
<feature type="transmembrane region" description="Helical" evidence="2">
    <location>
        <begin position="178"/>
        <end position="203"/>
    </location>
</feature>
<name>A0A432V8B8_9HYPH</name>